<dbReference type="FunFam" id="1.20.1050.10:FF:000007">
    <property type="entry name" value="Glutathione S-transferase 1-1"/>
    <property type="match status" value="1"/>
</dbReference>
<dbReference type="CDD" id="cd03045">
    <property type="entry name" value="GST_N_Delta_Epsilon"/>
    <property type="match status" value="1"/>
</dbReference>
<dbReference type="PROSITE" id="PS50405">
    <property type="entry name" value="GST_CTER"/>
    <property type="match status" value="1"/>
</dbReference>
<reference evidence="5" key="1">
    <citation type="submission" date="2015-11" db="EMBL/GenBank/DDBJ databases">
        <title>De novo transcriptome assembly of four potential Pierce s Disease insect vectors from Arizona vineyards.</title>
        <authorList>
            <person name="Tassone E.E."/>
        </authorList>
    </citation>
    <scope>NUCLEOTIDE SEQUENCE</scope>
</reference>
<proteinExistence type="inferred from homology"/>
<sequence length="221" mass="24961">MSPIKLFYFPRSGPCRGALLAAKQVGVPFDIQMVDLLKKEQFDPEFIKINPQHTVPTLVDGEFTLWDGHAIAMYLVNNYAKDDSLYPRDPKRRAVVDHRLLFDIGVLYARIRDICFPVLFRDETEVTADKIKSLEEALGWVELFLRDNLWVAGSNLTIADTAFLASITSIAAVGYKLSKFPGILDWLGRCEKEVKGWEENRYGAALFGEAVASKLKPGQFM</sequence>
<dbReference type="InterPro" id="IPR004045">
    <property type="entry name" value="Glutathione_S-Trfase_N"/>
</dbReference>
<dbReference type="FunFam" id="3.40.30.10:FF:000034">
    <property type="entry name" value="glutathione S-transferase 1"/>
    <property type="match status" value="1"/>
</dbReference>
<evidence type="ECO:0000256" key="1">
    <source>
        <dbReference type="ARBA" id="ARBA00011738"/>
    </source>
</evidence>
<dbReference type="Gene3D" id="1.20.1050.10">
    <property type="match status" value="1"/>
</dbReference>
<feature type="domain" description="GST N-terminal" evidence="3">
    <location>
        <begin position="2"/>
        <end position="83"/>
    </location>
</feature>
<organism evidence="5">
    <name type="scientific">Cuerna arida</name>
    <dbReference type="NCBI Taxonomy" id="1464854"/>
    <lineage>
        <taxon>Eukaryota</taxon>
        <taxon>Metazoa</taxon>
        <taxon>Ecdysozoa</taxon>
        <taxon>Arthropoda</taxon>
        <taxon>Hexapoda</taxon>
        <taxon>Insecta</taxon>
        <taxon>Pterygota</taxon>
        <taxon>Neoptera</taxon>
        <taxon>Paraneoptera</taxon>
        <taxon>Hemiptera</taxon>
        <taxon>Auchenorrhyncha</taxon>
        <taxon>Membracoidea</taxon>
        <taxon>Cicadellidae</taxon>
        <taxon>Cicadellinae</taxon>
        <taxon>Proconiini</taxon>
        <taxon>Cuerna</taxon>
    </lineage>
</organism>
<dbReference type="Pfam" id="PF02798">
    <property type="entry name" value="GST_N"/>
    <property type="match status" value="1"/>
</dbReference>
<dbReference type="AlphaFoldDB" id="A0A1B6ESX0"/>
<feature type="domain" description="GST C-terminal" evidence="4">
    <location>
        <begin position="89"/>
        <end position="220"/>
    </location>
</feature>
<evidence type="ECO:0008006" key="6">
    <source>
        <dbReference type="Google" id="ProtNLM"/>
    </source>
</evidence>
<dbReference type="EMBL" id="GECZ01028809">
    <property type="protein sequence ID" value="JAS40960.1"/>
    <property type="molecule type" value="Transcribed_RNA"/>
</dbReference>
<dbReference type="PANTHER" id="PTHR43969">
    <property type="entry name" value="GLUTATHIONE S TRANSFERASE D10, ISOFORM A-RELATED"/>
    <property type="match status" value="1"/>
</dbReference>
<comment type="subunit">
    <text evidence="1">Homodimer.</text>
</comment>
<dbReference type="SUPFAM" id="SSF52833">
    <property type="entry name" value="Thioredoxin-like"/>
    <property type="match status" value="1"/>
</dbReference>
<dbReference type="CDD" id="cd03177">
    <property type="entry name" value="GST_C_Delta_Epsilon"/>
    <property type="match status" value="1"/>
</dbReference>
<dbReference type="InterPro" id="IPR036249">
    <property type="entry name" value="Thioredoxin-like_sf"/>
</dbReference>
<dbReference type="InterPro" id="IPR004046">
    <property type="entry name" value="GST_C"/>
</dbReference>
<dbReference type="GO" id="GO:0006749">
    <property type="term" value="P:glutathione metabolic process"/>
    <property type="evidence" value="ECO:0007669"/>
    <property type="project" value="TreeGrafter"/>
</dbReference>
<dbReference type="SFLD" id="SFLDS00019">
    <property type="entry name" value="Glutathione_Transferase_(cytos"/>
    <property type="match status" value="1"/>
</dbReference>
<dbReference type="PROSITE" id="PS51354">
    <property type="entry name" value="GLUTAREDOXIN_2"/>
    <property type="match status" value="1"/>
</dbReference>
<dbReference type="InterPro" id="IPR010987">
    <property type="entry name" value="Glutathione-S-Trfase_C-like"/>
</dbReference>
<evidence type="ECO:0000259" key="4">
    <source>
        <dbReference type="PROSITE" id="PS50405"/>
    </source>
</evidence>
<dbReference type="InterPro" id="IPR036282">
    <property type="entry name" value="Glutathione-S-Trfase_C_sf"/>
</dbReference>
<dbReference type="InterPro" id="IPR040079">
    <property type="entry name" value="Glutathione_S-Trfase"/>
</dbReference>
<gene>
    <name evidence="5" type="ORF">g.22680</name>
</gene>
<comment type="similarity">
    <text evidence="2">Belongs to the GST superfamily.</text>
</comment>
<name>A0A1B6ESX0_9HEMI</name>
<evidence type="ECO:0000259" key="3">
    <source>
        <dbReference type="PROSITE" id="PS50404"/>
    </source>
</evidence>
<dbReference type="SFLD" id="SFLDG00358">
    <property type="entry name" value="Main_(cytGST)"/>
    <property type="match status" value="1"/>
</dbReference>
<dbReference type="Gene3D" id="3.40.30.10">
    <property type="entry name" value="Glutaredoxin"/>
    <property type="match status" value="1"/>
</dbReference>
<dbReference type="SUPFAM" id="SSF47616">
    <property type="entry name" value="GST C-terminal domain-like"/>
    <property type="match status" value="1"/>
</dbReference>
<dbReference type="SFLD" id="SFLDG01153">
    <property type="entry name" value="Main.4:_Theta-like"/>
    <property type="match status" value="1"/>
</dbReference>
<accession>A0A1B6ESX0</accession>
<protein>
    <recommendedName>
        <fullName evidence="6">Glutathione S-transferase</fullName>
    </recommendedName>
</protein>
<dbReference type="PROSITE" id="PS50404">
    <property type="entry name" value="GST_NTER"/>
    <property type="match status" value="1"/>
</dbReference>
<dbReference type="Pfam" id="PF00043">
    <property type="entry name" value="GST_C"/>
    <property type="match status" value="1"/>
</dbReference>
<dbReference type="PANTHER" id="PTHR43969:SF9">
    <property type="entry name" value="GLUTATHIONE S TRANSFERASE D10, ISOFORM A-RELATED"/>
    <property type="match status" value="1"/>
</dbReference>
<evidence type="ECO:0000256" key="2">
    <source>
        <dbReference type="RuleBase" id="RU003494"/>
    </source>
</evidence>
<evidence type="ECO:0000313" key="5">
    <source>
        <dbReference type="EMBL" id="JAS40960.1"/>
    </source>
</evidence>
<dbReference type="GO" id="GO:0004364">
    <property type="term" value="F:glutathione transferase activity"/>
    <property type="evidence" value="ECO:0007669"/>
    <property type="project" value="TreeGrafter"/>
</dbReference>